<evidence type="ECO:0000256" key="8">
    <source>
        <dbReference type="RuleBase" id="RU364126"/>
    </source>
</evidence>
<dbReference type="Gene3D" id="3.30.200.110">
    <property type="entry name" value="Inositol-pentakisphosphate 2-kinase, N-lobe"/>
    <property type="match status" value="1"/>
</dbReference>
<evidence type="ECO:0000256" key="5">
    <source>
        <dbReference type="ARBA" id="ARBA00022741"/>
    </source>
</evidence>
<dbReference type="GO" id="GO:0005524">
    <property type="term" value="F:ATP binding"/>
    <property type="evidence" value="ECO:0007669"/>
    <property type="project" value="UniProtKB-KW"/>
</dbReference>
<gene>
    <name evidence="9" type="ORF">EW146_g4035</name>
</gene>
<dbReference type="PANTHER" id="PTHR14456:SF2">
    <property type="entry name" value="INOSITOL-PENTAKISPHOSPHATE 2-KINASE"/>
    <property type="match status" value="1"/>
</dbReference>
<dbReference type="Proteomes" id="UP000310158">
    <property type="component" value="Unassembled WGS sequence"/>
</dbReference>
<organism evidence="9 10">
    <name type="scientific">Bondarzewia mesenterica</name>
    <dbReference type="NCBI Taxonomy" id="1095465"/>
    <lineage>
        <taxon>Eukaryota</taxon>
        <taxon>Fungi</taxon>
        <taxon>Dikarya</taxon>
        <taxon>Basidiomycota</taxon>
        <taxon>Agaricomycotina</taxon>
        <taxon>Agaricomycetes</taxon>
        <taxon>Russulales</taxon>
        <taxon>Bondarzewiaceae</taxon>
        <taxon>Bondarzewia</taxon>
    </lineage>
</organism>
<sequence>MMDFTLTSLATITIFVTSKMAMLDIPNLSTIRLSETSASDWKYISEGGATIVFSYRGPPHPSFDGTVLRLRKQKLHQALPKTADGVQMFCETPDAAGPDDPMIEFQQNVIGRLISPEFLVQLQLVDIEHQWLENFALQHDFLRPEGRRQVDTIDLSKGKAMLATDLVGSKGCAVEIKPKWGFLPFPAHLSPETSPVKLQTCRTCMHTHLRQSRGEPAAVDYCPLDLFSGAEERTVRAIRGLWNAWMDSGGAVNNLRIFSQGEMLKPDEGESIAIWSQTIFGLNNPTLDELRESFVGALLPIIMETPVLRTLSRLQRTLDALDREGLCKLRAEAEALRSLPSDDKARLSRPTPVTETHLSEPTTTEWASFLDSYLTSNDALDHGDPSPSNLRYYILAYLLSATFKDCSLIMKLPSTHDERGFVKVIDLDPKSVNKMKGWEMLDQQLVESYAKISGALRRICRE</sequence>
<protein>
    <recommendedName>
        <fullName evidence="3 8">Inositol-pentakisphosphate 2-kinase</fullName>
        <ecNumber evidence="2 8">2.7.1.158</ecNumber>
    </recommendedName>
</protein>
<dbReference type="OrthoDB" id="272370at2759"/>
<dbReference type="GO" id="GO:0005634">
    <property type="term" value="C:nucleus"/>
    <property type="evidence" value="ECO:0007669"/>
    <property type="project" value="TreeGrafter"/>
</dbReference>
<dbReference type="InterPro" id="IPR009286">
    <property type="entry name" value="Ins_P5_2-kin"/>
</dbReference>
<evidence type="ECO:0000256" key="2">
    <source>
        <dbReference type="ARBA" id="ARBA00012023"/>
    </source>
</evidence>
<dbReference type="EMBL" id="SGPL01000148">
    <property type="protein sequence ID" value="THH16637.1"/>
    <property type="molecule type" value="Genomic_DNA"/>
</dbReference>
<name>A0A4S4LWU3_9AGAM</name>
<keyword evidence="10" id="KW-1185">Reference proteome</keyword>
<accession>A0A4S4LWU3</accession>
<dbReference type="Pfam" id="PF06090">
    <property type="entry name" value="Ins_P5_2-kin"/>
    <property type="match status" value="1"/>
</dbReference>
<keyword evidence="4 8" id="KW-0808">Transferase</keyword>
<evidence type="ECO:0000256" key="7">
    <source>
        <dbReference type="ARBA" id="ARBA00022840"/>
    </source>
</evidence>
<keyword evidence="6 8" id="KW-0418">Kinase</keyword>
<dbReference type="GO" id="GO:0035299">
    <property type="term" value="F:inositol-1,3,4,5,6-pentakisphosphate 2-kinase activity"/>
    <property type="evidence" value="ECO:0007669"/>
    <property type="project" value="UniProtKB-EC"/>
</dbReference>
<dbReference type="PANTHER" id="PTHR14456">
    <property type="entry name" value="INOSITOL POLYPHOSPHATE KINASE 1"/>
    <property type="match status" value="1"/>
</dbReference>
<comment type="function">
    <text evidence="8">Phosphorylates Ins(1,3,4,5,6)P5 at position 2 to form Ins(1,2,3,4,5,6)P6 (InsP6 or phytate).</text>
</comment>
<comment type="caution">
    <text evidence="9">The sequence shown here is derived from an EMBL/GenBank/DDBJ whole genome shotgun (WGS) entry which is preliminary data.</text>
</comment>
<reference evidence="9 10" key="1">
    <citation type="submission" date="2019-02" db="EMBL/GenBank/DDBJ databases">
        <title>Genome sequencing of the rare red list fungi Bondarzewia mesenterica.</title>
        <authorList>
            <person name="Buettner E."/>
            <person name="Kellner H."/>
        </authorList>
    </citation>
    <scope>NUCLEOTIDE SEQUENCE [LARGE SCALE GENOMIC DNA]</scope>
    <source>
        <strain evidence="9 10">DSM 108281</strain>
    </source>
</reference>
<dbReference type="InterPro" id="IPR043001">
    <property type="entry name" value="IP5_2-K_N_lobe"/>
</dbReference>
<proteinExistence type="predicted"/>
<evidence type="ECO:0000313" key="10">
    <source>
        <dbReference type="Proteomes" id="UP000310158"/>
    </source>
</evidence>
<keyword evidence="7 8" id="KW-0067">ATP-binding</keyword>
<comment type="catalytic activity">
    <reaction evidence="1 8">
        <text>1D-myo-inositol 1,3,4,5,6-pentakisphosphate + ATP = 1D-myo-inositol hexakisphosphate + ADP + H(+)</text>
        <dbReference type="Rhea" id="RHEA:20313"/>
        <dbReference type="ChEBI" id="CHEBI:15378"/>
        <dbReference type="ChEBI" id="CHEBI:30616"/>
        <dbReference type="ChEBI" id="CHEBI:57733"/>
        <dbReference type="ChEBI" id="CHEBI:58130"/>
        <dbReference type="ChEBI" id="CHEBI:456216"/>
        <dbReference type="EC" id="2.7.1.158"/>
    </reaction>
</comment>
<dbReference type="GO" id="GO:0032958">
    <property type="term" value="P:inositol phosphate biosynthetic process"/>
    <property type="evidence" value="ECO:0007669"/>
    <property type="project" value="TreeGrafter"/>
</dbReference>
<evidence type="ECO:0000256" key="1">
    <source>
        <dbReference type="ARBA" id="ARBA00001774"/>
    </source>
</evidence>
<dbReference type="EC" id="2.7.1.158" evidence="2 8"/>
<evidence type="ECO:0000256" key="6">
    <source>
        <dbReference type="ARBA" id="ARBA00022777"/>
    </source>
</evidence>
<dbReference type="AlphaFoldDB" id="A0A4S4LWU3"/>
<comment type="domain">
    <text evidence="8">The EXKPK motif is conserved in inositol-pentakisphosphate 2-kinases of both family 1 and 2.</text>
</comment>
<evidence type="ECO:0000313" key="9">
    <source>
        <dbReference type="EMBL" id="THH16637.1"/>
    </source>
</evidence>
<keyword evidence="5 8" id="KW-0547">Nucleotide-binding</keyword>
<evidence type="ECO:0000256" key="3">
    <source>
        <dbReference type="ARBA" id="ARBA00014846"/>
    </source>
</evidence>
<evidence type="ECO:0000256" key="4">
    <source>
        <dbReference type="ARBA" id="ARBA00022679"/>
    </source>
</evidence>